<keyword evidence="3" id="KW-1185">Reference proteome</keyword>
<accession>A0AAP0GAG9</accession>
<evidence type="ECO:0000256" key="1">
    <source>
        <dbReference type="SAM" id="Phobius"/>
    </source>
</evidence>
<dbReference type="AlphaFoldDB" id="A0AAP0GAG9"/>
<name>A0AAP0GAG9_9ASPA</name>
<feature type="transmembrane region" description="Helical" evidence="1">
    <location>
        <begin position="77"/>
        <end position="98"/>
    </location>
</feature>
<dbReference type="PANTHER" id="PTHR36797:SF3">
    <property type="entry name" value="OS01G0258600 PROTEIN"/>
    <property type="match status" value="1"/>
</dbReference>
<gene>
    <name evidence="2" type="ORF">KSP39_PZI006654</name>
</gene>
<proteinExistence type="predicted"/>
<evidence type="ECO:0000313" key="2">
    <source>
        <dbReference type="EMBL" id="KAK8947463.1"/>
    </source>
</evidence>
<reference evidence="2 3" key="1">
    <citation type="journal article" date="2022" name="Nat. Plants">
        <title>Genomes of leafy and leafless Platanthera orchids illuminate the evolution of mycoheterotrophy.</title>
        <authorList>
            <person name="Li M.H."/>
            <person name="Liu K.W."/>
            <person name="Li Z."/>
            <person name="Lu H.C."/>
            <person name="Ye Q.L."/>
            <person name="Zhang D."/>
            <person name="Wang J.Y."/>
            <person name="Li Y.F."/>
            <person name="Zhong Z.M."/>
            <person name="Liu X."/>
            <person name="Yu X."/>
            <person name="Liu D.K."/>
            <person name="Tu X.D."/>
            <person name="Liu B."/>
            <person name="Hao Y."/>
            <person name="Liao X.Y."/>
            <person name="Jiang Y.T."/>
            <person name="Sun W.H."/>
            <person name="Chen J."/>
            <person name="Chen Y.Q."/>
            <person name="Ai Y."/>
            <person name="Zhai J.W."/>
            <person name="Wu S.S."/>
            <person name="Zhou Z."/>
            <person name="Hsiao Y.Y."/>
            <person name="Wu W.L."/>
            <person name="Chen Y.Y."/>
            <person name="Lin Y.F."/>
            <person name="Hsu J.L."/>
            <person name="Li C.Y."/>
            <person name="Wang Z.W."/>
            <person name="Zhao X."/>
            <person name="Zhong W.Y."/>
            <person name="Ma X.K."/>
            <person name="Ma L."/>
            <person name="Huang J."/>
            <person name="Chen G.Z."/>
            <person name="Huang M.Z."/>
            <person name="Huang L."/>
            <person name="Peng D.H."/>
            <person name="Luo Y.B."/>
            <person name="Zou S.Q."/>
            <person name="Chen S.P."/>
            <person name="Lan S."/>
            <person name="Tsai W.C."/>
            <person name="Van de Peer Y."/>
            <person name="Liu Z.J."/>
        </authorList>
    </citation>
    <scope>NUCLEOTIDE SEQUENCE [LARGE SCALE GENOMIC DNA]</scope>
    <source>
        <strain evidence="2">Lor287</strain>
    </source>
</reference>
<evidence type="ECO:0000313" key="3">
    <source>
        <dbReference type="Proteomes" id="UP001418222"/>
    </source>
</evidence>
<sequence>MFQLFYFTDIQFGEFTLLLVMGMDDSKDLLKNVDWKTVGSADAIEKGGIVPRKNLPKRIRHIPDYYFLPKWSLPSTLAFYGACCVAGVGAGMLVEVWVKKRIKGAYLSC</sequence>
<dbReference type="PANTHER" id="PTHR36797">
    <property type="entry name" value="OS01G0258600 PROTEIN"/>
    <property type="match status" value="1"/>
</dbReference>
<protein>
    <submittedName>
        <fullName evidence="2">Uncharacterized protein</fullName>
    </submittedName>
</protein>
<comment type="caution">
    <text evidence="2">The sequence shown here is derived from an EMBL/GenBank/DDBJ whole genome shotgun (WGS) entry which is preliminary data.</text>
</comment>
<dbReference type="Proteomes" id="UP001418222">
    <property type="component" value="Unassembled WGS sequence"/>
</dbReference>
<keyword evidence="1" id="KW-0812">Transmembrane</keyword>
<keyword evidence="1" id="KW-1133">Transmembrane helix</keyword>
<keyword evidence="1" id="KW-0472">Membrane</keyword>
<dbReference type="EMBL" id="JBBWWQ010000005">
    <property type="protein sequence ID" value="KAK8947463.1"/>
    <property type="molecule type" value="Genomic_DNA"/>
</dbReference>
<organism evidence="2 3">
    <name type="scientific">Platanthera zijinensis</name>
    <dbReference type="NCBI Taxonomy" id="2320716"/>
    <lineage>
        <taxon>Eukaryota</taxon>
        <taxon>Viridiplantae</taxon>
        <taxon>Streptophyta</taxon>
        <taxon>Embryophyta</taxon>
        <taxon>Tracheophyta</taxon>
        <taxon>Spermatophyta</taxon>
        <taxon>Magnoliopsida</taxon>
        <taxon>Liliopsida</taxon>
        <taxon>Asparagales</taxon>
        <taxon>Orchidaceae</taxon>
        <taxon>Orchidoideae</taxon>
        <taxon>Orchideae</taxon>
        <taxon>Orchidinae</taxon>
        <taxon>Platanthera</taxon>
    </lineage>
</organism>